<dbReference type="OrthoDB" id="1955856at2"/>
<name>A0A173V6Q1_9FIRM</name>
<dbReference type="AlphaFoldDB" id="A0A173V6Q1"/>
<dbReference type="RefSeq" id="WP_055186889.1">
    <property type="nucleotide sequence ID" value="NZ_CYXN01000036.1"/>
</dbReference>
<reference evidence="1 2" key="1">
    <citation type="submission" date="2015-09" db="EMBL/GenBank/DDBJ databases">
        <authorList>
            <consortium name="Pathogen Informatics"/>
        </authorList>
    </citation>
    <scope>NUCLEOTIDE SEQUENCE [LARGE SCALE GENOMIC DNA]</scope>
    <source>
        <strain evidence="1 2">2789STDY5834970</strain>
    </source>
</reference>
<accession>A0A173V6Q1</accession>
<evidence type="ECO:0000313" key="2">
    <source>
        <dbReference type="Proteomes" id="UP000095649"/>
    </source>
</evidence>
<dbReference type="Proteomes" id="UP000095649">
    <property type="component" value="Unassembled WGS sequence"/>
</dbReference>
<gene>
    <name evidence="1" type="ORF">ERS852582_02595</name>
</gene>
<sequence length="150" mass="17448">MEEMQQHQGEWFFLHELNVDKVFSTIQRADYLILYYIKVAQEEHPGEKLYLADLAAAMGLRVTELSKGIEKLQDSGFVTWKTDREAGRTYVELSSKAVELMAEEQALLQRCYRRMRAELGDEELRRAAATMQRATAILKEEREKEFLAAQ</sequence>
<dbReference type="Gene3D" id="1.10.10.10">
    <property type="entry name" value="Winged helix-like DNA-binding domain superfamily/Winged helix DNA-binding domain"/>
    <property type="match status" value="1"/>
</dbReference>
<dbReference type="EMBL" id="CYXN01000036">
    <property type="protein sequence ID" value="CUN22420.1"/>
    <property type="molecule type" value="Genomic_DNA"/>
</dbReference>
<evidence type="ECO:0000313" key="1">
    <source>
        <dbReference type="EMBL" id="CUN22420.1"/>
    </source>
</evidence>
<proteinExistence type="predicted"/>
<protein>
    <recommendedName>
        <fullName evidence="3">MarR family transcriptional regulator</fullName>
    </recommendedName>
</protein>
<organism evidence="1 2">
    <name type="scientific">Faecalibacterium prausnitzii</name>
    <dbReference type="NCBI Taxonomy" id="853"/>
    <lineage>
        <taxon>Bacteria</taxon>
        <taxon>Bacillati</taxon>
        <taxon>Bacillota</taxon>
        <taxon>Clostridia</taxon>
        <taxon>Eubacteriales</taxon>
        <taxon>Oscillospiraceae</taxon>
        <taxon>Faecalibacterium</taxon>
    </lineage>
</organism>
<dbReference type="InterPro" id="IPR036388">
    <property type="entry name" value="WH-like_DNA-bd_sf"/>
</dbReference>
<dbReference type="InterPro" id="IPR036390">
    <property type="entry name" value="WH_DNA-bd_sf"/>
</dbReference>
<evidence type="ECO:0008006" key="3">
    <source>
        <dbReference type="Google" id="ProtNLM"/>
    </source>
</evidence>
<dbReference type="SUPFAM" id="SSF46785">
    <property type="entry name" value="Winged helix' DNA-binding domain"/>
    <property type="match status" value="1"/>
</dbReference>